<dbReference type="InterPro" id="IPR020084">
    <property type="entry name" value="NUDIX_hydrolase_CS"/>
</dbReference>
<reference evidence="7" key="1">
    <citation type="submission" date="2014-08" db="EMBL/GenBank/DDBJ databases">
        <authorList>
            <person name="Falentin Helene"/>
        </authorList>
    </citation>
    <scope>NUCLEOTIDE SEQUENCE</scope>
</reference>
<dbReference type="InterPro" id="IPR015797">
    <property type="entry name" value="NUDIX_hydrolase-like_dom_sf"/>
</dbReference>
<dbReference type="Gene3D" id="3.90.79.10">
    <property type="entry name" value="Nucleoside Triphosphate Pyrophosphohydrolase"/>
    <property type="match status" value="1"/>
</dbReference>
<evidence type="ECO:0000256" key="5">
    <source>
        <dbReference type="RuleBase" id="RU003476"/>
    </source>
</evidence>
<dbReference type="GO" id="GO:0016787">
    <property type="term" value="F:hydrolase activity"/>
    <property type="evidence" value="ECO:0007669"/>
    <property type="project" value="UniProtKB-KW"/>
</dbReference>
<feature type="domain" description="Nudix hydrolase" evidence="6">
    <location>
        <begin position="114"/>
        <end position="247"/>
    </location>
</feature>
<comment type="cofactor">
    <cofactor evidence="1">
        <name>Mg(2+)</name>
        <dbReference type="ChEBI" id="CHEBI:18420"/>
    </cofactor>
</comment>
<evidence type="ECO:0000256" key="2">
    <source>
        <dbReference type="ARBA" id="ARBA00005582"/>
    </source>
</evidence>
<evidence type="ECO:0000256" key="1">
    <source>
        <dbReference type="ARBA" id="ARBA00001946"/>
    </source>
</evidence>
<keyword evidence="4" id="KW-0460">Magnesium</keyword>
<dbReference type="InterPro" id="IPR000086">
    <property type="entry name" value="NUDIX_hydrolase_dom"/>
</dbReference>
<name>A0A0B7P0A9_PROFF</name>
<dbReference type="CDD" id="cd18876">
    <property type="entry name" value="NUDIX_Hydrolase"/>
    <property type="match status" value="1"/>
</dbReference>
<dbReference type="PROSITE" id="PS51462">
    <property type="entry name" value="NUDIX"/>
    <property type="match status" value="1"/>
</dbReference>
<dbReference type="Pfam" id="PF00293">
    <property type="entry name" value="NUDIX"/>
    <property type="match status" value="1"/>
</dbReference>
<organism evidence="7">
    <name type="scientific">Propionibacterium freudenreichii subsp. freudenreichii</name>
    <dbReference type="NCBI Taxonomy" id="66712"/>
    <lineage>
        <taxon>Bacteria</taxon>
        <taxon>Bacillati</taxon>
        <taxon>Actinomycetota</taxon>
        <taxon>Actinomycetes</taxon>
        <taxon>Propionibacteriales</taxon>
        <taxon>Propionibacteriaceae</taxon>
        <taxon>Propionibacterium</taxon>
    </lineage>
</organism>
<dbReference type="Gene3D" id="3.40.630.30">
    <property type="match status" value="1"/>
</dbReference>
<dbReference type="SUPFAM" id="SSF55729">
    <property type="entry name" value="Acyl-CoA N-acyltransferases (Nat)"/>
    <property type="match status" value="1"/>
</dbReference>
<dbReference type="PROSITE" id="PS00893">
    <property type="entry name" value="NUDIX_BOX"/>
    <property type="match status" value="1"/>
</dbReference>
<gene>
    <name evidence="7" type="ORF">PFCIRM138_10575</name>
</gene>
<accession>A0A0B7P0A9</accession>
<proteinExistence type="inferred from homology"/>
<evidence type="ECO:0000256" key="3">
    <source>
        <dbReference type="ARBA" id="ARBA00022801"/>
    </source>
</evidence>
<keyword evidence="3 5" id="KW-0378">Hydrolase</keyword>
<comment type="similarity">
    <text evidence="2 5">Belongs to the Nudix hydrolase family.</text>
</comment>
<evidence type="ECO:0000259" key="6">
    <source>
        <dbReference type="PROSITE" id="PS51462"/>
    </source>
</evidence>
<dbReference type="InterPro" id="IPR016181">
    <property type="entry name" value="Acyl_CoA_acyltransferase"/>
</dbReference>
<dbReference type="AlphaFoldDB" id="A0A0B7P0A9"/>
<dbReference type="PANTHER" id="PTHR43046:SF12">
    <property type="entry name" value="GDP-MANNOSE MANNOSYL HYDROLASE"/>
    <property type="match status" value="1"/>
</dbReference>
<sequence length="261" mass="29033">MDDFKVNVVVDAGIGTLHWQGTVDQKTLDEAVSLAADDALIGHELHRVEASITADDLMAMRALHRAGFRREGRRRQAVRADDGSWHDALLYARLIDDQVYGAGGFTAVMDTVMATHRLIGHVLIRDERGRVLFVETTYKEDWELPGGIVEAGESPRVGAERELREELGVDIRLNQPLVADWMPPYLGWRDAMEFIFDGGQLPSSTVQRFERPAQEIRSYHWVAPEEIAEHVTPLSTRRLALLVAGIAPAYTEAGSPVTPDA</sequence>
<dbReference type="InterPro" id="IPR020476">
    <property type="entry name" value="Nudix_hydrolase"/>
</dbReference>
<evidence type="ECO:0000313" key="7">
    <source>
        <dbReference type="EMBL" id="CEP26912.1"/>
    </source>
</evidence>
<dbReference type="PRINTS" id="PR00502">
    <property type="entry name" value="NUDIXFAMILY"/>
</dbReference>
<dbReference type="EMBL" id="LM676425">
    <property type="protein sequence ID" value="CEP26912.1"/>
    <property type="molecule type" value="Genomic_DNA"/>
</dbReference>
<protein>
    <submittedName>
        <fullName evidence="7">NUDIX hydrolase</fullName>
    </submittedName>
</protein>
<evidence type="ECO:0000256" key="4">
    <source>
        <dbReference type="ARBA" id="ARBA00022842"/>
    </source>
</evidence>
<dbReference type="SUPFAM" id="SSF55811">
    <property type="entry name" value="Nudix"/>
    <property type="match status" value="1"/>
</dbReference>
<dbReference type="PANTHER" id="PTHR43046">
    <property type="entry name" value="GDP-MANNOSE MANNOSYL HYDROLASE"/>
    <property type="match status" value="1"/>
</dbReference>